<reference evidence="3" key="2">
    <citation type="submission" date="2009-10" db="EMBL/GenBank/DDBJ databases">
        <title>The genome sequence of Streptomyces pristinaespiralis strain ATCC 25486.</title>
        <authorList>
            <consortium name="The Broad Institute Genome Sequencing Platform"/>
            <consortium name="Broad Institute Microbial Sequencing Center"/>
            <person name="Fischbach M."/>
            <person name="Godfrey P."/>
            <person name="Ward D."/>
            <person name="Young S."/>
            <person name="Zeng Q."/>
            <person name="Koehrsen M."/>
            <person name="Alvarado L."/>
            <person name="Berlin A.M."/>
            <person name="Bochicchio J."/>
            <person name="Borenstein D."/>
            <person name="Chapman S.B."/>
            <person name="Chen Z."/>
            <person name="Engels R."/>
            <person name="Freedman E."/>
            <person name="Gellesch M."/>
            <person name="Goldberg J."/>
            <person name="Griggs A."/>
            <person name="Gujja S."/>
            <person name="Heilman E.R."/>
            <person name="Heiman D.I."/>
            <person name="Hepburn T.A."/>
            <person name="Howarth C."/>
            <person name="Jen D."/>
            <person name="Larson L."/>
            <person name="Lewis B."/>
            <person name="Mehta T."/>
            <person name="Park D."/>
            <person name="Pearson M."/>
            <person name="Richards J."/>
            <person name="Roberts A."/>
            <person name="Saif S."/>
            <person name="Shea T.D."/>
            <person name="Shenoy N."/>
            <person name="Sisk P."/>
            <person name="Stolte C."/>
            <person name="Sykes S.N."/>
            <person name="Thomson T."/>
            <person name="Walk T."/>
            <person name="White J."/>
            <person name="Yandava C."/>
            <person name="Straight P."/>
            <person name="Clardy J."/>
            <person name="Hung D."/>
            <person name="Kolter R."/>
            <person name="Mekalanos J."/>
            <person name="Walker S."/>
            <person name="Walsh C.T."/>
            <person name="Wieland-Brown L.C."/>
            <person name="Haas B."/>
            <person name="Nusbaum C."/>
            <person name="Birren B."/>
        </authorList>
    </citation>
    <scope>NUCLEOTIDE SEQUENCE [LARGE SCALE GENOMIC DNA]</scope>
    <source>
        <strain evidence="3">ATCC 25486 / DSM 40338 / CBS 914.69 / JCM 4507 / NBRC 13074 / NRRL 2958 / 5647</strain>
    </source>
</reference>
<accession>B5HJV5</accession>
<dbReference type="EMBL" id="CM000950">
    <property type="protein sequence ID" value="EDY67116.1"/>
    <property type="molecule type" value="Genomic_DNA"/>
</dbReference>
<name>B5HJV5_STRE2</name>
<sequence length="187" mass="19794">MMPPGSVVRARTRDFSRPESLTSHATLSRVPTDPEGDRMSELLTAAAVIAPFVSTAATSFAGAVVQSAQSRLADGAVERGRVLLGRVLRRNPDDPPCTEQDAAAATAVEQLSAEDRQILEAAIGTWLTNGNDLSAESLRSHIELAHRTTRSADRIEVTSHGDGSPAIGKMETANFYFNPRPGQGAGS</sequence>
<protein>
    <submittedName>
        <fullName evidence="2">Uncharacterized protein</fullName>
    </submittedName>
</protein>
<gene>
    <name evidence="2" type="ORF">SSDG_05461</name>
</gene>
<reference evidence="3" key="1">
    <citation type="submission" date="2008-02" db="EMBL/GenBank/DDBJ databases">
        <authorList>
            <consortium name="The Broad Institute Genome Sequencing Platform"/>
            <person name="Fischbach M."/>
            <person name="Ward D."/>
            <person name="Young S."/>
            <person name="Jaffe D."/>
            <person name="Gnerre S."/>
            <person name="Berlin A."/>
            <person name="Heiman D."/>
            <person name="Hepburn T."/>
            <person name="Sykes S."/>
            <person name="Alvarado L."/>
            <person name="Kodira C.D."/>
            <person name="Straight P."/>
            <person name="Clardy J."/>
            <person name="Hung D."/>
            <person name="Kolter R."/>
            <person name="Mekalanos J."/>
            <person name="Walker S."/>
            <person name="Walsh C.T."/>
            <person name="Lander E."/>
            <person name="Galagan J."/>
            <person name="Nusbaum C."/>
            <person name="Birren B."/>
        </authorList>
    </citation>
    <scope>NUCLEOTIDE SEQUENCE [LARGE SCALE GENOMIC DNA]</scope>
    <source>
        <strain evidence="3">ATCC 25486 / DSM 40338 / CBS 914.69 / JCM 4507 / NBRC 13074 / NRRL 2958 / 5647</strain>
    </source>
</reference>
<feature type="region of interest" description="Disordered" evidence="1">
    <location>
        <begin position="1"/>
        <end position="36"/>
    </location>
</feature>
<proteinExistence type="predicted"/>
<evidence type="ECO:0000313" key="3">
    <source>
        <dbReference type="Proteomes" id="UP000002805"/>
    </source>
</evidence>
<dbReference type="HOGENOM" id="CLU_1446918_0_0_11"/>
<organism evidence="2 3">
    <name type="scientific">Streptomyces pristinaespiralis (strain ATCC 25486 / DSM 40338 / CBS 914.69 / JCM 4507 / KCC S-0507 / NBRC 13074 / NRRL 2958 / 5647)</name>
    <dbReference type="NCBI Taxonomy" id="457429"/>
    <lineage>
        <taxon>Bacteria</taxon>
        <taxon>Bacillati</taxon>
        <taxon>Actinomycetota</taxon>
        <taxon>Actinomycetes</taxon>
        <taxon>Kitasatosporales</taxon>
        <taxon>Streptomycetaceae</taxon>
        <taxon>Streptomyces</taxon>
    </lineage>
</organism>
<keyword evidence="3" id="KW-1185">Reference proteome</keyword>
<evidence type="ECO:0000256" key="1">
    <source>
        <dbReference type="SAM" id="MobiDB-lite"/>
    </source>
</evidence>
<dbReference type="Proteomes" id="UP000002805">
    <property type="component" value="Chromosome"/>
</dbReference>
<evidence type="ECO:0000313" key="2">
    <source>
        <dbReference type="EMBL" id="EDY67116.1"/>
    </source>
</evidence>
<dbReference type="AlphaFoldDB" id="B5HJV5"/>